<keyword evidence="8" id="KW-0342">GTP-binding</keyword>
<keyword evidence="5" id="KW-0479">Metal-binding</keyword>
<dbReference type="AlphaFoldDB" id="A0A6P8INI7"/>
<evidence type="ECO:0000256" key="3">
    <source>
        <dbReference type="ARBA" id="ARBA00011245"/>
    </source>
</evidence>
<name>A0A6P8INI7_ACTTE</name>
<dbReference type="GO" id="GO:0071333">
    <property type="term" value="P:cellular response to glucose stimulus"/>
    <property type="evidence" value="ECO:0007669"/>
    <property type="project" value="TreeGrafter"/>
</dbReference>
<protein>
    <recommendedName>
        <fullName evidence="4">phosphoenolpyruvate carboxykinase (GTP)</fullName>
        <ecNumber evidence="4">4.1.1.32</ecNumber>
    </recommendedName>
</protein>
<dbReference type="InterPro" id="IPR035077">
    <property type="entry name" value="PEP_carboxykinase_GTP_C"/>
</dbReference>
<dbReference type="GO" id="GO:0042594">
    <property type="term" value="P:response to starvation"/>
    <property type="evidence" value="ECO:0007669"/>
    <property type="project" value="TreeGrafter"/>
</dbReference>
<dbReference type="PROSITE" id="PS00505">
    <property type="entry name" value="PEPCK_GTP"/>
    <property type="match status" value="1"/>
</dbReference>
<dbReference type="FunFam" id="3.90.228.20:FF:000005">
    <property type="entry name" value="Phosphoenolpyruvate carboxykinase [GTP], mitochondrial"/>
    <property type="match status" value="1"/>
</dbReference>
<evidence type="ECO:0000256" key="5">
    <source>
        <dbReference type="ARBA" id="ARBA00022723"/>
    </source>
</evidence>
<dbReference type="Gene3D" id="2.170.8.10">
    <property type="entry name" value="Phosphoenolpyruvate Carboxykinase, domain 2"/>
    <property type="match status" value="1"/>
</dbReference>
<evidence type="ECO:0000259" key="12">
    <source>
        <dbReference type="Pfam" id="PF17297"/>
    </source>
</evidence>
<dbReference type="HAMAP" id="MF_00452">
    <property type="entry name" value="PEPCK_GTP"/>
    <property type="match status" value="1"/>
</dbReference>
<dbReference type="CDD" id="cd00819">
    <property type="entry name" value="PEPCK_GTP"/>
    <property type="match status" value="1"/>
</dbReference>
<dbReference type="SUPFAM" id="SSF53795">
    <property type="entry name" value="PEP carboxykinase-like"/>
    <property type="match status" value="1"/>
</dbReference>
<keyword evidence="13" id="KW-1185">Reference proteome</keyword>
<dbReference type="InterPro" id="IPR018091">
    <property type="entry name" value="PEP_carboxykin_GTP_CS"/>
</dbReference>
<evidence type="ECO:0000313" key="14">
    <source>
        <dbReference type="RefSeq" id="XP_031568382.1"/>
    </source>
</evidence>
<dbReference type="PANTHER" id="PTHR11561:SF0">
    <property type="entry name" value="PHOSPHOENOLPYRUVATE CARBOXYKINASE [GTP]-RELATED"/>
    <property type="match status" value="1"/>
</dbReference>
<dbReference type="Gene3D" id="3.90.228.20">
    <property type="match status" value="1"/>
</dbReference>
<evidence type="ECO:0000256" key="1">
    <source>
        <dbReference type="ARBA" id="ARBA00001936"/>
    </source>
</evidence>
<dbReference type="GO" id="GO:0046327">
    <property type="term" value="P:glycerol biosynthetic process from pyruvate"/>
    <property type="evidence" value="ECO:0007669"/>
    <property type="project" value="TreeGrafter"/>
</dbReference>
<dbReference type="SUPFAM" id="SSF68923">
    <property type="entry name" value="PEP carboxykinase N-terminal domain"/>
    <property type="match status" value="1"/>
</dbReference>
<dbReference type="GO" id="GO:0006094">
    <property type="term" value="P:gluconeogenesis"/>
    <property type="evidence" value="ECO:0007669"/>
    <property type="project" value="InterPro"/>
</dbReference>
<dbReference type="InterPro" id="IPR008210">
    <property type="entry name" value="PEP_carboxykinase_N"/>
</dbReference>
<dbReference type="PIRSF" id="PIRSF001348">
    <property type="entry name" value="PEP_carboxykinase_GTP"/>
    <property type="match status" value="1"/>
</dbReference>
<dbReference type="Pfam" id="PF00821">
    <property type="entry name" value="PEPCK_GTP"/>
    <property type="match status" value="1"/>
</dbReference>
<dbReference type="NCBIfam" id="NF003253">
    <property type="entry name" value="PRK04210.1"/>
    <property type="match status" value="1"/>
</dbReference>
<comment type="similarity">
    <text evidence="2">Belongs to the phosphoenolpyruvate carboxykinase [GTP] family.</text>
</comment>
<dbReference type="GO" id="GO:0005829">
    <property type="term" value="C:cytosol"/>
    <property type="evidence" value="ECO:0007669"/>
    <property type="project" value="TreeGrafter"/>
</dbReference>
<accession>A0A6P8INI7</accession>
<dbReference type="GO" id="GO:0005525">
    <property type="term" value="F:GTP binding"/>
    <property type="evidence" value="ECO:0007669"/>
    <property type="project" value="UniProtKB-KW"/>
</dbReference>
<comment type="cofactor">
    <cofactor evidence="1">
        <name>Mn(2+)</name>
        <dbReference type="ChEBI" id="CHEBI:29035"/>
    </cofactor>
</comment>
<dbReference type="OrthoDB" id="5841594at2759"/>
<dbReference type="Pfam" id="PF17297">
    <property type="entry name" value="PEPCK_N"/>
    <property type="match status" value="1"/>
</dbReference>
<dbReference type="GO" id="GO:0019543">
    <property type="term" value="P:propionate catabolic process"/>
    <property type="evidence" value="ECO:0007669"/>
    <property type="project" value="TreeGrafter"/>
</dbReference>
<keyword evidence="10" id="KW-0456">Lyase</keyword>
<dbReference type="GO" id="GO:0030145">
    <property type="term" value="F:manganese ion binding"/>
    <property type="evidence" value="ECO:0007669"/>
    <property type="project" value="TreeGrafter"/>
</dbReference>
<dbReference type="EC" id="4.1.1.32" evidence="4"/>
<keyword evidence="7" id="KW-0210">Decarboxylase</keyword>
<keyword evidence="9" id="KW-0464">Manganese</keyword>
<comment type="subunit">
    <text evidence="3">Monomer.</text>
</comment>
<evidence type="ECO:0000313" key="13">
    <source>
        <dbReference type="Proteomes" id="UP000515163"/>
    </source>
</evidence>
<feature type="domain" description="Phosphoenolpyruvate carboxykinase C-terminal P-loop" evidence="11">
    <location>
        <begin position="254"/>
        <end position="610"/>
    </location>
</feature>
<organism evidence="13 14">
    <name type="scientific">Actinia tenebrosa</name>
    <name type="common">Australian red waratah sea anemone</name>
    <dbReference type="NCBI Taxonomy" id="6105"/>
    <lineage>
        <taxon>Eukaryota</taxon>
        <taxon>Metazoa</taxon>
        <taxon>Cnidaria</taxon>
        <taxon>Anthozoa</taxon>
        <taxon>Hexacorallia</taxon>
        <taxon>Actiniaria</taxon>
        <taxon>Actiniidae</taxon>
        <taxon>Actinia</taxon>
    </lineage>
</organism>
<dbReference type="GO" id="GO:0033993">
    <property type="term" value="P:response to lipid"/>
    <property type="evidence" value="ECO:0007669"/>
    <property type="project" value="TreeGrafter"/>
</dbReference>
<dbReference type="InterPro" id="IPR013035">
    <property type="entry name" value="PEP_carboxykinase_C"/>
</dbReference>
<dbReference type="GO" id="GO:0004613">
    <property type="term" value="F:phosphoenolpyruvate carboxykinase (GTP) activity"/>
    <property type="evidence" value="ECO:0007669"/>
    <property type="project" value="UniProtKB-EC"/>
</dbReference>
<dbReference type="InterPro" id="IPR008209">
    <property type="entry name" value="PEP_carboxykinase_GTP"/>
</dbReference>
<dbReference type="RefSeq" id="XP_031568382.1">
    <property type="nucleotide sequence ID" value="XM_031712522.1"/>
</dbReference>
<evidence type="ECO:0000256" key="8">
    <source>
        <dbReference type="ARBA" id="ARBA00023134"/>
    </source>
</evidence>
<dbReference type="PANTHER" id="PTHR11561">
    <property type="entry name" value="PHOSPHOENOLPYRUVATE CARBOXYKINASE"/>
    <property type="match status" value="1"/>
</dbReference>
<evidence type="ECO:0000259" key="11">
    <source>
        <dbReference type="Pfam" id="PF00821"/>
    </source>
</evidence>
<dbReference type="GO" id="GO:0006107">
    <property type="term" value="P:oxaloacetate metabolic process"/>
    <property type="evidence" value="ECO:0007669"/>
    <property type="project" value="TreeGrafter"/>
</dbReference>
<evidence type="ECO:0000256" key="10">
    <source>
        <dbReference type="ARBA" id="ARBA00023239"/>
    </source>
</evidence>
<evidence type="ECO:0000256" key="4">
    <source>
        <dbReference type="ARBA" id="ARBA00012306"/>
    </source>
</evidence>
<dbReference type="FunFam" id="3.40.449.10:FF:000003">
    <property type="entry name" value="Phosphoenolpyruvate carboxykinase, cytosolic [GTP]"/>
    <property type="match status" value="1"/>
</dbReference>
<feature type="domain" description="Phosphoenolpyruvate carboxykinase GTP-utilising N-terminal" evidence="12">
    <location>
        <begin position="21"/>
        <end position="250"/>
    </location>
</feature>
<dbReference type="GeneID" id="116303070"/>
<keyword evidence="6" id="KW-0547">Nucleotide-binding</keyword>
<evidence type="ECO:0000256" key="9">
    <source>
        <dbReference type="ARBA" id="ARBA00023211"/>
    </source>
</evidence>
<evidence type="ECO:0000256" key="6">
    <source>
        <dbReference type="ARBA" id="ARBA00022741"/>
    </source>
</evidence>
<dbReference type="Proteomes" id="UP000515163">
    <property type="component" value="Unplaced"/>
</dbReference>
<evidence type="ECO:0000256" key="7">
    <source>
        <dbReference type="ARBA" id="ARBA00022793"/>
    </source>
</evidence>
<dbReference type="Gene3D" id="3.40.449.10">
    <property type="entry name" value="Phosphoenolpyruvate Carboxykinase, domain 1"/>
    <property type="match status" value="1"/>
</dbReference>
<reference evidence="14" key="1">
    <citation type="submission" date="2025-08" db="UniProtKB">
        <authorList>
            <consortium name="RefSeq"/>
        </authorList>
    </citation>
    <scope>IDENTIFICATION</scope>
    <source>
        <tissue evidence="14">Tentacle</tissue>
    </source>
</reference>
<evidence type="ECO:0000256" key="2">
    <source>
        <dbReference type="ARBA" id="ARBA00005796"/>
    </source>
</evidence>
<gene>
    <name evidence="14" type="primary">LOC116303070</name>
</gene>
<dbReference type="InterPro" id="IPR035078">
    <property type="entry name" value="PEP_carboxykinase_GTP_N"/>
</dbReference>
<proteinExistence type="inferred from homology"/>
<sequence>MSSLPPFEKGDLNSLSSKVQEFVSGYAEIFKPQNIHICDGSNEENQELIDKLIKEGACVPLTKHDNCYAVRTDPKDVARVESKTFICTENRYDAVPHVKEGIQGALGRWMSIDDAEKELETRFPGAMVGRTMYVMAYSMGPVGSPVSKIGVQITDSPYVVCCMRIMTRMGAKVMKVLGDGDFVKCVHTVGFPNDGKKQPTVPYWPCDPERTLILHFPKTREIKSFGSGYGGNSLLGKKCFALRIAGNIARDEGWLAEHMMIMGLTNPEGKKKYIAGAFPSACGKTNLAMLTPTIPGWKVECVGDDIAWMWFDEDGQLRAINPESGFFGVAPGTSKKTNPIAMKTFEKDTIFTNVAETSDGDFWWEGLDPPKEGITIKSWLNQENWTPDKGFAAHPNSRFCAPSDHCPIMDKDWENPKGVPISAILFGGRRPVGVPLVYQAFNWQHGVFVASSLSSETTAAAEFKGKNIMRDPFAMRPFFGYNFGKYLEHWLGMQKKSDKLPPIFHVNWFRLDDNGKFLWPGFGENCRVLEWIFKRCDGEDLADVSPIGYIPKKDAINTEGLGKIDMDELLSIPKDYWMDVLKNLRKYWDEQVGEDLPGPVNDEFKALEERLKAAK</sequence>